<dbReference type="Pfam" id="PF06841">
    <property type="entry name" value="Phage_T4_gp19"/>
    <property type="match status" value="1"/>
</dbReference>
<dbReference type="RefSeq" id="WP_189211483.1">
    <property type="nucleotide sequence ID" value="NZ_BMRB01000002.1"/>
</dbReference>
<accession>A0A918GI63</accession>
<organism evidence="1 2">
    <name type="scientific">Actinokineospora fastidiosa</name>
    <dbReference type="NCBI Taxonomy" id="1816"/>
    <lineage>
        <taxon>Bacteria</taxon>
        <taxon>Bacillati</taxon>
        <taxon>Actinomycetota</taxon>
        <taxon>Actinomycetes</taxon>
        <taxon>Pseudonocardiales</taxon>
        <taxon>Pseudonocardiaceae</taxon>
        <taxon>Actinokineospora</taxon>
    </lineage>
</organism>
<reference evidence="1" key="1">
    <citation type="journal article" date="2014" name="Int. J. Syst. Evol. Microbiol.">
        <title>Complete genome sequence of Corynebacterium casei LMG S-19264T (=DSM 44701T), isolated from a smear-ripened cheese.</title>
        <authorList>
            <consortium name="US DOE Joint Genome Institute (JGI-PGF)"/>
            <person name="Walter F."/>
            <person name="Albersmeier A."/>
            <person name="Kalinowski J."/>
            <person name="Ruckert C."/>
        </authorList>
    </citation>
    <scope>NUCLEOTIDE SEQUENCE</scope>
    <source>
        <strain evidence="1">JCM 3276</strain>
    </source>
</reference>
<dbReference type="PANTHER" id="PTHR38009:SF1">
    <property type="entry name" value="CONSERVED HYPOTHETICAL PHAGE TAIL PROTEIN"/>
    <property type="match status" value="1"/>
</dbReference>
<dbReference type="InterPro" id="IPR011747">
    <property type="entry name" value="CHP02241"/>
</dbReference>
<protein>
    <recommendedName>
        <fullName evidence="3">Phage tail protein</fullName>
    </recommendedName>
</protein>
<dbReference type="GO" id="GO:0005198">
    <property type="term" value="F:structural molecule activity"/>
    <property type="evidence" value="ECO:0007669"/>
    <property type="project" value="InterPro"/>
</dbReference>
<dbReference type="PANTHER" id="PTHR38009">
    <property type="entry name" value="CONSERVED HYPOTHETICAL PHAGE TAIL PROTEIN"/>
    <property type="match status" value="1"/>
</dbReference>
<keyword evidence="2" id="KW-1185">Reference proteome</keyword>
<dbReference type="NCBIfam" id="TIGR02241">
    <property type="entry name" value="conserved hypothetical phage tail region protein"/>
    <property type="match status" value="1"/>
</dbReference>
<evidence type="ECO:0000313" key="2">
    <source>
        <dbReference type="Proteomes" id="UP000660680"/>
    </source>
</evidence>
<evidence type="ECO:0000313" key="1">
    <source>
        <dbReference type="EMBL" id="GGS37571.1"/>
    </source>
</evidence>
<sequence length="153" mass="17298">MPLSDSSKIGMANRFVVRMSGKKVYDLGSWTKADGLDVAFDVAEYRAGDQGNNRFYFPGNTKYTNVKLSRAVSDETKQVREWLDKNQFNCEVFDGVIELYTALHADPVTTWDLREVMPARWAISSFDAGASQISVETLELVHSGFLPDERMLF</sequence>
<comment type="caution">
    <text evidence="1">The sequence shown here is derived from an EMBL/GenBank/DDBJ whole genome shotgun (WGS) entry which is preliminary data.</text>
</comment>
<evidence type="ECO:0008006" key="3">
    <source>
        <dbReference type="Google" id="ProtNLM"/>
    </source>
</evidence>
<dbReference type="EMBL" id="BMRB01000002">
    <property type="protein sequence ID" value="GGS37571.1"/>
    <property type="molecule type" value="Genomic_DNA"/>
</dbReference>
<proteinExistence type="predicted"/>
<dbReference type="InterPro" id="IPR010667">
    <property type="entry name" value="Phage_T4_Gp19"/>
</dbReference>
<gene>
    <name evidence="1" type="ORF">GCM10010171_35580</name>
</gene>
<dbReference type="AlphaFoldDB" id="A0A918GI63"/>
<dbReference type="Proteomes" id="UP000660680">
    <property type="component" value="Unassembled WGS sequence"/>
</dbReference>
<reference evidence="1" key="2">
    <citation type="submission" date="2020-09" db="EMBL/GenBank/DDBJ databases">
        <authorList>
            <person name="Sun Q."/>
            <person name="Ohkuma M."/>
        </authorList>
    </citation>
    <scope>NUCLEOTIDE SEQUENCE</scope>
    <source>
        <strain evidence="1">JCM 3276</strain>
    </source>
</reference>
<name>A0A918GI63_9PSEU</name>